<dbReference type="EMBL" id="LWBS01000036">
    <property type="protein sequence ID" value="OAP96628.1"/>
    <property type="molecule type" value="Genomic_DNA"/>
</dbReference>
<comment type="caution">
    <text evidence="1">The sequence shown here is derived from an EMBL/GenBank/DDBJ whole genome shotgun (WGS) entry which is preliminary data.</text>
</comment>
<reference evidence="1" key="1">
    <citation type="submission" date="2016-04" db="EMBL/GenBank/DDBJ databases">
        <title>Fast-growing isolate from the root nodules of Vavilovia formosa.</title>
        <authorList>
            <person name="Kimeklis A."/>
            <person name="Safronova V."/>
            <person name="Belimov A."/>
            <person name="Andronov E."/>
        </authorList>
    </citation>
    <scope>NUCLEOTIDE SEQUENCE [LARGE SCALE GENOMIC DNA]</scope>
    <source>
        <strain evidence="1">Vaf-46</strain>
    </source>
</reference>
<protein>
    <submittedName>
        <fullName evidence="1">Uncharacterized protein</fullName>
    </submittedName>
</protein>
<evidence type="ECO:0000313" key="1">
    <source>
        <dbReference type="EMBL" id="OAP96628.1"/>
    </source>
</evidence>
<dbReference type="AlphaFoldDB" id="A0A179BY43"/>
<name>A0A179BY43_RHILE</name>
<accession>A0A179BY43</accession>
<proteinExistence type="predicted"/>
<sequence length="62" mass="6620">MPQIQDLHSDDPTALDYAGGAALKRLRSIAEPAAGKTDVVPATMALLEPGTALSERRQPRLH</sequence>
<gene>
    <name evidence="1" type="ORF">A4U53_37875</name>
</gene>
<organism evidence="1">
    <name type="scientific">Rhizobium leguminosarum</name>
    <dbReference type="NCBI Taxonomy" id="384"/>
    <lineage>
        <taxon>Bacteria</taxon>
        <taxon>Pseudomonadati</taxon>
        <taxon>Pseudomonadota</taxon>
        <taxon>Alphaproteobacteria</taxon>
        <taxon>Hyphomicrobiales</taxon>
        <taxon>Rhizobiaceae</taxon>
        <taxon>Rhizobium/Agrobacterium group</taxon>
        <taxon>Rhizobium</taxon>
    </lineage>
</organism>